<accession>A0ABQ5BKI5</accession>
<proteinExistence type="predicted"/>
<protein>
    <submittedName>
        <fullName evidence="1">Uncharacterized protein</fullName>
    </submittedName>
</protein>
<name>A0ABQ5BKI5_9ASTR</name>
<organism evidence="1 2">
    <name type="scientific">Tanacetum coccineum</name>
    <dbReference type="NCBI Taxonomy" id="301880"/>
    <lineage>
        <taxon>Eukaryota</taxon>
        <taxon>Viridiplantae</taxon>
        <taxon>Streptophyta</taxon>
        <taxon>Embryophyta</taxon>
        <taxon>Tracheophyta</taxon>
        <taxon>Spermatophyta</taxon>
        <taxon>Magnoliopsida</taxon>
        <taxon>eudicotyledons</taxon>
        <taxon>Gunneridae</taxon>
        <taxon>Pentapetalae</taxon>
        <taxon>asterids</taxon>
        <taxon>campanulids</taxon>
        <taxon>Asterales</taxon>
        <taxon>Asteraceae</taxon>
        <taxon>Asteroideae</taxon>
        <taxon>Anthemideae</taxon>
        <taxon>Anthemidinae</taxon>
        <taxon>Tanacetum</taxon>
    </lineage>
</organism>
<gene>
    <name evidence="1" type="ORF">Tco_0860386</name>
</gene>
<feature type="non-terminal residue" evidence="1">
    <location>
        <position position="1"/>
    </location>
</feature>
<reference evidence="1" key="2">
    <citation type="submission" date="2022-01" db="EMBL/GenBank/DDBJ databases">
        <authorList>
            <person name="Yamashiro T."/>
            <person name="Shiraishi A."/>
            <person name="Satake H."/>
            <person name="Nakayama K."/>
        </authorList>
    </citation>
    <scope>NUCLEOTIDE SEQUENCE</scope>
</reference>
<dbReference type="EMBL" id="BQNB010013222">
    <property type="protein sequence ID" value="GJT13344.1"/>
    <property type="molecule type" value="Genomic_DNA"/>
</dbReference>
<reference evidence="1" key="1">
    <citation type="journal article" date="2022" name="Int. J. Mol. Sci.">
        <title>Draft Genome of Tanacetum Coccineum: Genomic Comparison of Closely Related Tanacetum-Family Plants.</title>
        <authorList>
            <person name="Yamashiro T."/>
            <person name="Shiraishi A."/>
            <person name="Nakayama K."/>
            <person name="Satake H."/>
        </authorList>
    </citation>
    <scope>NUCLEOTIDE SEQUENCE</scope>
</reference>
<dbReference type="Proteomes" id="UP001151760">
    <property type="component" value="Unassembled WGS sequence"/>
</dbReference>
<keyword evidence="2" id="KW-1185">Reference proteome</keyword>
<evidence type="ECO:0000313" key="1">
    <source>
        <dbReference type="EMBL" id="GJT13344.1"/>
    </source>
</evidence>
<comment type="caution">
    <text evidence="1">The sequence shown here is derived from an EMBL/GenBank/DDBJ whole genome shotgun (WGS) entry which is preliminary data.</text>
</comment>
<sequence length="57" mass="7260">DDLDKLWNLVKERFRTTKPNEDKARELWVELKRLFELDDNDTLWNLQRYMHDPLNWW</sequence>
<evidence type="ECO:0000313" key="2">
    <source>
        <dbReference type="Proteomes" id="UP001151760"/>
    </source>
</evidence>